<protein>
    <submittedName>
        <fullName evidence="15">G_PROTEIN_RECEP_F1_2 domain-containing protein</fullName>
    </submittedName>
</protein>
<dbReference type="FunFam" id="1.20.1070.10:FF:000582">
    <property type="entry name" value="Muscarinic acetylcholine receptor gar-3"/>
    <property type="match status" value="1"/>
</dbReference>
<evidence type="ECO:0000256" key="10">
    <source>
        <dbReference type="RuleBase" id="RU000688"/>
    </source>
</evidence>
<feature type="transmembrane region" description="Helical" evidence="12">
    <location>
        <begin position="227"/>
        <end position="249"/>
    </location>
</feature>
<feature type="transmembrane region" description="Helical" evidence="12">
    <location>
        <begin position="391"/>
        <end position="409"/>
    </location>
</feature>
<feature type="transmembrane region" description="Helical" evidence="12">
    <location>
        <begin position="102"/>
        <end position="127"/>
    </location>
</feature>
<feature type="compositionally biased region" description="Basic and acidic residues" evidence="11">
    <location>
        <begin position="372"/>
        <end position="388"/>
    </location>
</feature>
<dbReference type="GO" id="GO:0045202">
    <property type="term" value="C:synapse"/>
    <property type="evidence" value="ECO:0007669"/>
    <property type="project" value="TreeGrafter"/>
</dbReference>
<reference evidence="15" key="1">
    <citation type="submission" date="2016-11" db="UniProtKB">
        <authorList>
            <consortium name="WormBaseParasite"/>
        </authorList>
    </citation>
    <scope>IDENTIFICATION</scope>
</reference>
<dbReference type="CDD" id="cd15301">
    <property type="entry name" value="7tmA_mAChR_DM1-like"/>
    <property type="match status" value="1"/>
</dbReference>
<dbReference type="PRINTS" id="PR00237">
    <property type="entry name" value="GPCRRHODOPSN"/>
</dbReference>
<evidence type="ECO:0000256" key="5">
    <source>
        <dbReference type="ARBA" id="ARBA00023040"/>
    </source>
</evidence>
<keyword evidence="9 10" id="KW-0807">Transducer</keyword>
<keyword evidence="4 12" id="KW-1133">Transmembrane helix</keyword>
<evidence type="ECO:0000256" key="3">
    <source>
        <dbReference type="ARBA" id="ARBA00022692"/>
    </source>
</evidence>
<feature type="domain" description="G-protein coupled receptors family 1 profile" evidence="13">
    <location>
        <begin position="82"/>
        <end position="446"/>
    </location>
</feature>
<dbReference type="GO" id="GO:0007187">
    <property type="term" value="P:G protein-coupled receptor signaling pathway, coupled to cyclic nucleotide second messenger"/>
    <property type="evidence" value="ECO:0007669"/>
    <property type="project" value="TreeGrafter"/>
</dbReference>
<keyword evidence="2" id="KW-1003">Cell membrane</keyword>
<dbReference type="GO" id="GO:0005886">
    <property type="term" value="C:plasma membrane"/>
    <property type="evidence" value="ECO:0007669"/>
    <property type="project" value="UniProtKB-SubCell"/>
</dbReference>
<comment type="similarity">
    <text evidence="10">Belongs to the G-protein coupled receptor 1 family.</text>
</comment>
<evidence type="ECO:0000256" key="7">
    <source>
        <dbReference type="ARBA" id="ARBA00023170"/>
    </source>
</evidence>
<dbReference type="FunFam" id="1.20.1070.10:FF:000288">
    <property type="entry name" value="Muscarinic acetylcholine receptor"/>
    <property type="match status" value="1"/>
</dbReference>
<evidence type="ECO:0000256" key="4">
    <source>
        <dbReference type="ARBA" id="ARBA00022989"/>
    </source>
</evidence>
<sequence>MQSSSLGSADDPRFRQTHLFQMLVKVINTSAENATKTALATSSTYTPSFVDTYSATSLLGEEGRMILIVVVGAIFAFLTSVGNLMVMVSFKIDKQLQTISNYFLFSLAVADIAIGFISIPMFTYYTAVQSWDLGYTMCQFWLCIDYLMCNASVMNLLLISFDRYFSVTRPLSYRPRRTTKKALTMIACTYIISLILWPPWIVSWPYIEGKFTAEPGTCVVQFLQTNPYVTVGTAVAAFYLPVTIMCILYTRVYWETQKRQKEFGKLQATQEDEEQTDAGQSMRNGSARFRSRPSDSKNNNSDTYTVLIELNDEGSRPSVRLSSCEPYLDDTISTRNRSKSDCNSEMDERRQSLLNKQSPFKNGRILKNFSSQERKSEKEQRKNERKQESKAAKTLSAILCAFIATWTPYNLIVCWEAFFPNTVPNVLWTFSYSLCYINSTINPLCYALCNARFRHTYMRILRCKFKAERPTMNQGYIRRN</sequence>
<feature type="transmembrane region" description="Helical" evidence="12">
    <location>
        <begin position="429"/>
        <end position="449"/>
    </location>
</feature>
<evidence type="ECO:0000256" key="8">
    <source>
        <dbReference type="ARBA" id="ARBA00023180"/>
    </source>
</evidence>
<dbReference type="Pfam" id="PF00001">
    <property type="entry name" value="7tm_1"/>
    <property type="match status" value="1"/>
</dbReference>
<dbReference type="eggNOG" id="KOG4220">
    <property type="taxonomic scope" value="Eukaryota"/>
</dbReference>
<dbReference type="PANTHER" id="PTHR24247:SF265">
    <property type="entry name" value="MUSCARINIC ACETYLCHOLINE RECEPTOR DM1"/>
    <property type="match status" value="1"/>
</dbReference>
<keyword evidence="8" id="KW-0325">Glycoprotein</keyword>
<dbReference type="SMART" id="SM01381">
    <property type="entry name" value="7TM_GPCR_Srsx"/>
    <property type="match status" value="1"/>
</dbReference>
<comment type="subcellular location">
    <subcellularLocation>
        <location evidence="1">Cell membrane</location>
        <topology evidence="1">Multi-pass membrane protein</topology>
    </subcellularLocation>
</comment>
<evidence type="ECO:0000313" key="15">
    <source>
        <dbReference type="WBParaSite" id="Csp11.Scaffold630.g19857.t1"/>
    </source>
</evidence>
<dbReference type="PANTHER" id="PTHR24247">
    <property type="entry name" value="5-HYDROXYTRYPTAMINE RECEPTOR"/>
    <property type="match status" value="1"/>
</dbReference>
<evidence type="ECO:0000256" key="9">
    <source>
        <dbReference type="ARBA" id="ARBA00023224"/>
    </source>
</evidence>
<evidence type="ECO:0000256" key="6">
    <source>
        <dbReference type="ARBA" id="ARBA00023136"/>
    </source>
</evidence>
<feature type="transmembrane region" description="Helical" evidence="12">
    <location>
        <begin position="182"/>
        <end position="207"/>
    </location>
</feature>
<feature type="region of interest" description="Disordered" evidence="11">
    <location>
        <begin position="330"/>
        <end position="388"/>
    </location>
</feature>
<feature type="transmembrane region" description="Helical" evidence="12">
    <location>
        <begin position="65"/>
        <end position="90"/>
    </location>
</feature>
<evidence type="ECO:0000256" key="2">
    <source>
        <dbReference type="ARBA" id="ARBA00022475"/>
    </source>
</evidence>
<dbReference type="PROSITE" id="PS50262">
    <property type="entry name" value="G_PROTEIN_RECEP_F1_2"/>
    <property type="match status" value="1"/>
</dbReference>
<dbReference type="SUPFAM" id="SSF81321">
    <property type="entry name" value="Family A G protein-coupled receptor-like"/>
    <property type="match status" value="1"/>
</dbReference>
<keyword evidence="3 10" id="KW-0812">Transmembrane</keyword>
<evidence type="ECO:0000256" key="12">
    <source>
        <dbReference type="SAM" id="Phobius"/>
    </source>
</evidence>
<name>A0A1I7UVU6_9PELO</name>
<accession>A0A1I7UVU6</accession>
<dbReference type="GO" id="GO:0030425">
    <property type="term" value="C:dendrite"/>
    <property type="evidence" value="ECO:0007669"/>
    <property type="project" value="TreeGrafter"/>
</dbReference>
<dbReference type="GO" id="GO:0004993">
    <property type="term" value="F:G protein-coupled serotonin receptor activity"/>
    <property type="evidence" value="ECO:0007669"/>
    <property type="project" value="TreeGrafter"/>
</dbReference>
<dbReference type="InterPro" id="IPR000276">
    <property type="entry name" value="GPCR_Rhodpsn"/>
</dbReference>
<feature type="compositionally biased region" description="Basic and acidic residues" evidence="11">
    <location>
        <begin position="338"/>
        <end position="351"/>
    </location>
</feature>
<dbReference type="PRINTS" id="PR00243">
    <property type="entry name" value="MUSCARINICR"/>
</dbReference>
<keyword evidence="6 12" id="KW-0472">Membrane</keyword>
<dbReference type="InterPro" id="IPR017452">
    <property type="entry name" value="GPCR_Rhodpsn_7TM"/>
</dbReference>
<evidence type="ECO:0000256" key="11">
    <source>
        <dbReference type="SAM" id="MobiDB-lite"/>
    </source>
</evidence>
<dbReference type="PROSITE" id="PS00237">
    <property type="entry name" value="G_PROTEIN_RECEP_F1_1"/>
    <property type="match status" value="1"/>
</dbReference>
<evidence type="ECO:0000259" key="13">
    <source>
        <dbReference type="PROSITE" id="PS50262"/>
    </source>
</evidence>
<keyword evidence="14" id="KW-1185">Reference proteome</keyword>
<dbReference type="STRING" id="1561998.A0A1I7UVU6"/>
<keyword evidence="7 10" id="KW-0675">Receptor</keyword>
<dbReference type="Proteomes" id="UP000095282">
    <property type="component" value="Unplaced"/>
</dbReference>
<dbReference type="Gene3D" id="1.20.1070.10">
    <property type="entry name" value="Rhodopsin 7-helix transmembrane proteins"/>
    <property type="match status" value="2"/>
</dbReference>
<feature type="transmembrane region" description="Helical" evidence="12">
    <location>
        <begin position="139"/>
        <end position="161"/>
    </location>
</feature>
<dbReference type="GO" id="GO:0007197">
    <property type="term" value="P:adenylate cyclase-inhibiting G protein-coupled acetylcholine receptor signaling pathway"/>
    <property type="evidence" value="ECO:0007669"/>
    <property type="project" value="TreeGrafter"/>
</dbReference>
<proteinExistence type="inferred from homology"/>
<dbReference type="AlphaFoldDB" id="A0A1I7UVU6"/>
<dbReference type="GO" id="GO:0016907">
    <property type="term" value="F:G protein-coupled acetylcholine receptor activity"/>
    <property type="evidence" value="ECO:0007669"/>
    <property type="project" value="InterPro"/>
</dbReference>
<keyword evidence="5 10" id="KW-0297">G-protein coupled receptor</keyword>
<evidence type="ECO:0000256" key="1">
    <source>
        <dbReference type="ARBA" id="ARBA00004651"/>
    </source>
</evidence>
<dbReference type="InterPro" id="IPR000995">
    <property type="entry name" value="Musac_Ach_rcpt"/>
</dbReference>
<dbReference type="WBParaSite" id="Csp11.Scaffold630.g19857.t1">
    <property type="protein sequence ID" value="Csp11.Scaffold630.g19857.t1"/>
    <property type="gene ID" value="Csp11.Scaffold630.g19857"/>
</dbReference>
<evidence type="ECO:0000313" key="14">
    <source>
        <dbReference type="Proteomes" id="UP000095282"/>
    </source>
</evidence>
<feature type="region of interest" description="Disordered" evidence="11">
    <location>
        <begin position="265"/>
        <end position="301"/>
    </location>
</feature>
<organism evidence="14 15">
    <name type="scientific">Caenorhabditis tropicalis</name>
    <dbReference type="NCBI Taxonomy" id="1561998"/>
    <lineage>
        <taxon>Eukaryota</taxon>
        <taxon>Metazoa</taxon>
        <taxon>Ecdysozoa</taxon>
        <taxon>Nematoda</taxon>
        <taxon>Chromadorea</taxon>
        <taxon>Rhabditida</taxon>
        <taxon>Rhabditina</taxon>
        <taxon>Rhabditomorpha</taxon>
        <taxon>Rhabditoidea</taxon>
        <taxon>Rhabditidae</taxon>
        <taxon>Peloderinae</taxon>
        <taxon>Caenorhabditis</taxon>
    </lineage>
</organism>